<evidence type="ECO:0000256" key="3">
    <source>
        <dbReference type="ARBA" id="ARBA00023015"/>
    </source>
</evidence>
<dbReference type="Pfam" id="PF11571">
    <property type="entry name" value="Med27"/>
    <property type="match status" value="1"/>
</dbReference>
<evidence type="ECO:0000256" key="5">
    <source>
        <dbReference type="ARBA" id="ARBA00023242"/>
    </source>
</evidence>
<sequence length="362" mass="40089">MSKPPVNIAVPPPVQQQQAQQQQQQLQQKKNPQKNQHPNQNQESGEWTDEKLVDALKRLDDLHSKLISLRTVIPRLTLPLSTSHPSPAELYEDLSTRARGASEEVLAFNKLFVDSAGVFEHANQSRAKNPQGIQAVSVYDMFYPDDGEEEEEAIEVAKKKDEDTEMKEGDEEEIEEEEVVEDTKEEDVDGLLEAFKGNDAGLKIDIEVKDSGRTVKITLPPPADLLFTIDIPSSSPTHDITDPSSAARRFIVSSVTNAKKPEQATPHLYTSILRSITTRPNAGNLQLLLEMLTTYITIYSAPCKKCGKMTAGSKVELPVVRNRDTILVEIDEPIGGVSAGAGGKKKGKKKEKVWAPYHEVCM</sequence>
<protein>
    <submittedName>
        <fullName evidence="7">Uncharacterized protein</fullName>
    </submittedName>
</protein>
<dbReference type="EMBL" id="ML119107">
    <property type="protein sequence ID" value="RPB16920.1"/>
    <property type="molecule type" value="Genomic_DNA"/>
</dbReference>
<feature type="region of interest" description="Disordered" evidence="6">
    <location>
        <begin position="160"/>
        <end position="186"/>
    </location>
</feature>
<gene>
    <name evidence="7" type="ORF">P167DRAFT_570086</name>
</gene>
<evidence type="ECO:0000313" key="7">
    <source>
        <dbReference type="EMBL" id="RPB16920.1"/>
    </source>
</evidence>
<name>A0A3N4L276_9PEZI</name>
<reference evidence="7 8" key="1">
    <citation type="journal article" date="2018" name="Nat. Ecol. Evol.">
        <title>Pezizomycetes genomes reveal the molecular basis of ectomycorrhizal truffle lifestyle.</title>
        <authorList>
            <person name="Murat C."/>
            <person name="Payen T."/>
            <person name="Noel B."/>
            <person name="Kuo A."/>
            <person name="Morin E."/>
            <person name="Chen J."/>
            <person name="Kohler A."/>
            <person name="Krizsan K."/>
            <person name="Balestrini R."/>
            <person name="Da Silva C."/>
            <person name="Montanini B."/>
            <person name="Hainaut M."/>
            <person name="Levati E."/>
            <person name="Barry K.W."/>
            <person name="Belfiori B."/>
            <person name="Cichocki N."/>
            <person name="Clum A."/>
            <person name="Dockter R.B."/>
            <person name="Fauchery L."/>
            <person name="Guy J."/>
            <person name="Iotti M."/>
            <person name="Le Tacon F."/>
            <person name="Lindquist E.A."/>
            <person name="Lipzen A."/>
            <person name="Malagnac F."/>
            <person name="Mello A."/>
            <person name="Molinier V."/>
            <person name="Miyauchi S."/>
            <person name="Poulain J."/>
            <person name="Riccioni C."/>
            <person name="Rubini A."/>
            <person name="Sitrit Y."/>
            <person name="Splivallo R."/>
            <person name="Traeger S."/>
            <person name="Wang M."/>
            <person name="Zifcakova L."/>
            <person name="Wipf D."/>
            <person name="Zambonelli A."/>
            <person name="Paolocci F."/>
            <person name="Nowrousian M."/>
            <person name="Ottonello S."/>
            <person name="Baldrian P."/>
            <person name="Spatafora J.W."/>
            <person name="Henrissat B."/>
            <person name="Nagy L.G."/>
            <person name="Aury J.M."/>
            <person name="Wincker P."/>
            <person name="Grigoriev I.V."/>
            <person name="Bonfante P."/>
            <person name="Martin F.M."/>
        </authorList>
    </citation>
    <scope>NUCLEOTIDE SEQUENCE [LARGE SCALE GENOMIC DNA]</scope>
    <source>
        <strain evidence="7 8">CCBAS932</strain>
    </source>
</reference>
<dbReference type="OrthoDB" id="5326237at2759"/>
<dbReference type="STRING" id="1392247.A0A3N4L276"/>
<feature type="region of interest" description="Disordered" evidence="6">
    <location>
        <begin position="1"/>
        <end position="49"/>
    </location>
</feature>
<feature type="compositionally biased region" description="Acidic residues" evidence="6">
    <location>
        <begin position="163"/>
        <end position="186"/>
    </location>
</feature>
<evidence type="ECO:0000256" key="6">
    <source>
        <dbReference type="SAM" id="MobiDB-lite"/>
    </source>
</evidence>
<organism evidence="7 8">
    <name type="scientific">Morchella conica CCBAS932</name>
    <dbReference type="NCBI Taxonomy" id="1392247"/>
    <lineage>
        <taxon>Eukaryota</taxon>
        <taxon>Fungi</taxon>
        <taxon>Dikarya</taxon>
        <taxon>Ascomycota</taxon>
        <taxon>Pezizomycotina</taxon>
        <taxon>Pezizomycetes</taxon>
        <taxon>Pezizales</taxon>
        <taxon>Morchellaceae</taxon>
        <taxon>Morchella</taxon>
    </lineage>
</organism>
<proteinExistence type="inferred from homology"/>
<dbReference type="InParanoid" id="A0A3N4L276"/>
<keyword evidence="4" id="KW-0804">Transcription</keyword>
<dbReference type="GO" id="GO:0016592">
    <property type="term" value="C:mediator complex"/>
    <property type="evidence" value="ECO:0007669"/>
    <property type="project" value="InterPro"/>
</dbReference>
<dbReference type="Proteomes" id="UP000277580">
    <property type="component" value="Unassembled WGS sequence"/>
</dbReference>
<accession>A0A3N4L276</accession>
<keyword evidence="5" id="KW-0539">Nucleus</keyword>
<dbReference type="InterPro" id="IPR021627">
    <property type="entry name" value="Mediator_Med27"/>
</dbReference>
<keyword evidence="3" id="KW-0805">Transcription regulation</keyword>
<evidence type="ECO:0000256" key="4">
    <source>
        <dbReference type="ARBA" id="ARBA00023163"/>
    </source>
</evidence>
<dbReference type="AlphaFoldDB" id="A0A3N4L276"/>
<comment type="subcellular location">
    <subcellularLocation>
        <location evidence="1">Nucleus</location>
    </subcellularLocation>
</comment>
<evidence type="ECO:0000256" key="1">
    <source>
        <dbReference type="ARBA" id="ARBA00004123"/>
    </source>
</evidence>
<evidence type="ECO:0000313" key="8">
    <source>
        <dbReference type="Proteomes" id="UP000277580"/>
    </source>
</evidence>
<comment type="similarity">
    <text evidence="2">Belongs to the Mediator complex subunit 27 family.</text>
</comment>
<evidence type="ECO:0000256" key="2">
    <source>
        <dbReference type="ARBA" id="ARBA00008048"/>
    </source>
</evidence>
<keyword evidence="8" id="KW-1185">Reference proteome</keyword>
<feature type="compositionally biased region" description="Low complexity" evidence="6">
    <location>
        <begin position="1"/>
        <end position="42"/>
    </location>
</feature>